<dbReference type="InterPro" id="IPR058637">
    <property type="entry name" value="YknX-like_C"/>
</dbReference>
<evidence type="ECO:0000256" key="2">
    <source>
        <dbReference type="SAM" id="Coils"/>
    </source>
</evidence>
<dbReference type="InterPro" id="IPR058792">
    <property type="entry name" value="Beta-barrel_RND_2"/>
</dbReference>
<evidence type="ECO:0000259" key="4">
    <source>
        <dbReference type="Pfam" id="PF25917"/>
    </source>
</evidence>
<dbReference type="Pfam" id="PF25954">
    <property type="entry name" value="Beta-barrel_RND_2"/>
    <property type="match status" value="1"/>
</dbReference>
<evidence type="ECO:0000256" key="1">
    <source>
        <dbReference type="ARBA" id="ARBA00009477"/>
    </source>
</evidence>
<dbReference type="PANTHER" id="PTHR30469:SF15">
    <property type="entry name" value="HLYD FAMILY OF SECRETION PROTEINS"/>
    <property type="match status" value="1"/>
</dbReference>
<dbReference type="Gene3D" id="2.40.50.100">
    <property type="match status" value="1"/>
</dbReference>
<comment type="caution">
    <text evidence="7">The sequence shown here is derived from an EMBL/GenBank/DDBJ whole genome shotgun (WGS) entry which is preliminary data.</text>
</comment>
<dbReference type="InterPro" id="IPR058625">
    <property type="entry name" value="MdtA-like_BSH"/>
</dbReference>
<dbReference type="InterPro" id="IPR006143">
    <property type="entry name" value="RND_pump_MFP"/>
</dbReference>
<dbReference type="EMBL" id="JXAK01000027">
    <property type="protein sequence ID" value="KIL40060.1"/>
    <property type="molecule type" value="Genomic_DNA"/>
</dbReference>
<evidence type="ECO:0000256" key="3">
    <source>
        <dbReference type="SAM" id="SignalP"/>
    </source>
</evidence>
<dbReference type="Pfam" id="PF25917">
    <property type="entry name" value="BSH_RND"/>
    <property type="match status" value="1"/>
</dbReference>
<feature type="signal peptide" evidence="3">
    <location>
        <begin position="1"/>
        <end position="20"/>
    </location>
</feature>
<feature type="chain" id="PRO_5046503310" description="Efflux RND transporter periplasmic adaptor subunit" evidence="3">
    <location>
        <begin position="21"/>
        <end position="444"/>
    </location>
</feature>
<protein>
    <recommendedName>
        <fullName evidence="9">Efflux RND transporter periplasmic adaptor subunit</fullName>
    </recommendedName>
</protein>
<dbReference type="PANTHER" id="PTHR30469">
    <property type="entry name" value="MULTIDRUG RESISTANCE PROTEIN MDTA"/>
    <property type="match status" value="1"/>
</dbReference>
<keyword evidence="8" id="KW-1185">Reference proteome</keyword>
<feature type="domain" description="CusB-like beta-barrel" evidence="5">
    <location>
        <begin position="295"/>
        <end position="369"/>
    </location>
</feature>
<evidence type="ECO:0000313" key="7">
    <source>
        <dbReference type="EMBL" id="KIL40060.1"/>
    </source>
</evidence>
<feature type="coiled-coil region" evidence="2">
    <location>
        <begin position="97"/>
        <end position="157"/>
    </location>
</feature>
<organism evidence="7 8">
    <name type="scientific">Gordoniibacillus kamchatkensis</name>
    <dbReference type="NCBI Taxonomy" id="1590651"/>
    <lineage>
        <taxon>Bacteria</taxon>
        <taxon>Bacillati</taxon>
        <taxon>Bacillota</taxon>
        <taxon>Bacilli</taxon>
        <taxon>Bacillales</taxon>
        <taxon>Paenibacillaceae</taxon>
        <taxon>Gordoniibacillus</taxon>
    </lineage>
</organism>
<evidence type="ECO:0000259" key="5">
    <source>
        <dbReference type="Pfam" id="PF25954"/>
    </source>
</evidence>
<sequence length="444" mass="45521">MKKHLKIIMAISLLSASATALSGCGGAPAVQASASAATVPSVKVITLSGAGAPGASGKIAPSQTTRIYAKNPGRVAAVNVTEGSKVKKGDVLVQLETDDLTQQVNSAQAALDQAQAALNDAQNGARPQDLQAAEAGVAQAKASVDNANAAVEGAKAAFDLATKTYNQVKNHYDEGAVSKSDLDNATMNYDKAKSGYEQAVAGQATAKAALSAAQSKLDLARAGATAEAINGLKARANQAQAALELAKNALEAASIKAPADGTIVKKLIEPGEMAFTMMPSGTELLVMVNMDTVDVDVSVPEDMVAQVKEGASVKVTLPSIPDKTFDGTVTFVSPVSDQNNNTFPVKVAVKNSDGALRAGAVAVVSFGGAQQSRIELPKSALVKDGNGSAVFKVDGDTVHKVAVQTEEKNQDWVYLKGDSALKANDKIVLKPDEKLADGAKVRAE</sequence>
<dbReference type="NCBIfam" id="TIGR01730">
    <property type="entry name" value="RND_mfp"/>
    <property type="match status" value="1"/>
</dbReference>
<evidence type="ECO:0000259" key="6">
    <source>
        <dbReference type="Pfam" id="PF25989"/>
    </source>
</evidence>
<comment type="similarity">
    <text evidence="1">Belongs to the membrane fusion protein (MFP) (TC 8.A.1) family.</text>
</comment>
<reference evidence="7 8" key="1">
    <citation type="submission" date="2014-12" db="EMBL/GenBank/DDBJ databases">
        <title>Draft genome sequence of Paenibacillus kamchatkensis strain B-2647.</title>
        <authorList>
            <person name="Karlyshev A.V."/>
            <person name="Kudryashova E.B."/>
        </authorList>
    </citation>
    <scope>NUCLEOTIDE SEQUENCE [LARGE SCALE GENOMIC DNA]</scope>
    <source>
        <strain evidence="7 8">VKM B-2647</strain>
    </source>
</reference>
<accession>A0ABR5AHK7</accession>
<feature type="domain" description="YknX-like C-terminal permuted SH3-like" evidence="6">
    <location>
        <begin position="374"/>
        <end position="442"/>
    </location>
</feature>
<gene>
    <name evidence="7" type="ORF">SD70_16155</name>
</gene>
<keyword evidence="3" id="KW-0732">Signal</keyword>
<dbReference type="SUPFAM" id="SSF111369">
    <property type="entry name" value="HlyD-like secretion proteins"/>
    <property type="match status" value="2"/>
</dbReference>
<feature type="coiled-coil region" evidence="2">
    <location>
        <begin position="229"/>
        <end position="256"/>
    </location>
</feature>
<evidence type="ECO:0008006" key="9">
    <source>
        <dbReference type="Google" id="ProtNLM"/>
    </source>
</evidence>
<evidence type="ECO:0000313" key="8">
    <source>
        <dbReference type="Proteomes" id="UP000031967"/>
    </source>
</evidence>
<dbReference type="Gene3D" id="2.40.420.20">
    <property type="match status" value="1"/>
</dbReference>
<proteinExistence type="inferred from homology"/>
<feature type="domain" description="Multidrug resistance protein MdtA-like barrel-sandwich hybrid" evidence="4">
    <location>
        <begin position="67"/>
        <end position="274"/>
    </location>
</feature>
<name>A0ABR5AHK7_9BACL</name>
<dbReference type="Gene3D" id="2.40.30.170">
    <property type="match status" value="1"/>
</dbReference>
<keyword evidence="2" id="KW-0175">Coiled coil</keyword>
<dbReference type="PROSITE" id="PS51257">
    <property type="entry name" value="PROKAR_LIPOPROTEIN"/>
    <property type="match status" value="1"/>
</dbReference>
<dbReference type="Pfam" id="PF25989">
    <property type="entry name" value="YknX_C"/>
    <property type="match status" value="1"/>
</dbReference>
<dbReference type="Proteomes" id="UP000031967">
    <property type="component" value="Unassembled WGS sequence"/>
</dbReference>
<dbReference type="RefSeq" id="WP_041048566.1">
    <property type="nucleotide sequence ID" value="NZ_JXAK01000027.1"/>
</dbReference>
<dbReference type="Gene3D" id="1.10.287.470">
    <property type="entry name" value="Helix hairpin bin"/>
    <property type="match status" value="1"/>
</dbReference>